<accession>A0AAE3XED6</accession>
<organism evidence="1 2">
    <name type="scientific">Deinococcus soli</name>
    <name type="common">ex Cha et al. 2016</name>
    <dbReference type="NCBI Taxonomy" id="1309411"/>
    <lineage>
        <taxon>Bacteria</taxon>
        <taxon>Thermotogati</taxon>
        <taxon>Deinococcota</taxon>
        <taxon>Deinococci</taxon>
        <taxon>Deinococcales</taxon>
        <taxon>Deinococcaceae</taxon>
        <taxon>Deinococcus</taxon>
    </lineage>
</organism>
<evidence type="ECO:0000313" key="1">
    <source>
        <dbReference type="EMBL" id="MDR6218590.1"/>
    </source>
</evidence>
<dbReference type="AlphaFoldDB" id="A0AAE3XED6"/>
<comment type="caution">
    <text evidence="1">The sequence shown here is derived from an EMBL/GenBank/DDBJ whole genome shotgun (WGS) entry which is preliminary data.</text>
</comment>
<evidence type="ECO:0000313" key="2">
    <source>
        <dbReference type="Proteomes" id="UP001185331"/>
    </source>
</evidence>
<gene>
    <name evidence="1" type="ORF">J2Y00_002187</name>
</gene>
<dbReference type="RefSeq" id="WP_309852949.1">
    <property type="nucleotide sequence ID" value="NZ_JAVDQJ010000004.1"/>
</dbReference>
<protein>
    <submittedName>
        <fullName evidence="1">Uncharacterized protein</fullName>
    </submittedName>
</protein>
<reference evidence="1" key="1">
    <citation type="submission" date="2023-07" db="EMBL/GenBank/DDBJ databases">
        <title>Sorghum-associated microbial communities from plants grown in Nebraska, USA.</title>
        <authorList>
            <person name="Schachtman D."/>
        </authorList>
    </citation>
    <scope>NUCLEOTIDE SEQUENCE</scope>
    <source>
        <strain evidence="1">BE330</strain>
    </source>
</reference>
<name>A0AAE3XED6_9DEIO</name>
<dbReference type="Proteomes" id="UP001185331">
    <property type="component" value="Unassembled WGS sequence"/>
</dbReference>
<dbReference type="EMBL" id="JAVDQK010000005">
    <property type="protein sequence ID" value="MDR6218590.1"/>
    <property type="molecule type" value="Genomic_DNA"/>
</dbReference>
<proteinExistence type="predicted"/>
<sequence length="86" mass="9506">MKIYIARFGMNGCPDVIAASADEDKVVHAAIGAVITELTAYGSPEARRVVTLWENDLSSHAYDEYRRSNLDLRVTPVLVESVPWLA</sequence>